<dbReference type="OrthoDB" id="193931at2759"/>
<reference evidence="2 3" key="1">
    <citation type="journal article" date="2014" name="PLoS Genet.">
        <title>Analysis of the Phlebiopsis gigantea genome, transcriptome and secretome provides insight into its pioneer colonization strategies of wood.</title>
        <authorList>
            <person name="Hori C."/>
            <person name="Ishida T."/>
            <person name="Igarashi K."/>
            <person name="Samejima M."/>
            <person name="Suzuki H."/>
            <person name="Master E."/>
            <person name="Ferreira P."/>
            <person name="Ruiz-Duenas F.J."/>
            <person name="Held B."/>
            <person name="Canessa P."/>
            <person name="Larrondo L.F."/>
            <person name="Schmoll M."/>
            <person name="Druzhinina I.S."/>
            <person name="Kubicek C.P."/>
            <person name="Gaskell J.A."/>
            <person name="Kersten P."/>
            <person name="St John F."/>
            <person name="Glasner J."/>
            <person name="Sabat G."/>
            <person name="Splinter BonDurant S."/>
            <person name="Syed K."/>
            <person name="Yadav J."/>
            <person name="Mgbeahuruike A.C."/>
            <person name="Kovalchuk A."/>
            <person name="Asiegbu F.O."/>
            <person name="Lackner G."/>
            <person name="Hoffmeister D."/>
            <person name="Rencoret J."/>
            <person name="Gutierrez A."/>
            <person name="Sun H."/>
            <person name="Lindquist E."/>
            <person name="Barry K."/>
            <person name="Riley R."/>
            <person name="Grigoriev I.V."/>
            <person name="Henrissat B."/>
            <person name="Kues U."/>
            <person name="Berka R.M."/>
            <person name="Martinez A.T."/>
            <person name="Covert S.F."/>
            <person name="Blanchette R.A."/>
            <person name="Cullen D."/>
        </authorList>
    </citation>
    <scope>NUCLEOTIDE SEQUENCE [LARGE SCALE GENOMIC DNA]</scope>
    <source>
        <strain evidence="2 3">11061_1 CR5-6</strain>
    </source>
</reference>
<keyword evidence="3" id="KW-1185">Reference proteome</keyword>
<feature type="compositionally biased region" description="Low complexity" evidence="1">
    <location>
        <begin position="20"/>
        <end position="30"/>
    </location>
</feature>
<name>A0A0C3RR31_PHLG1</name>
<dbReference type="EMBL" id="KN840677">
    <property type="protein sequence ID" value="KIP02416.1"/>
    <property type="molecule type" value="Genomic_DNA"/>
</dbReference>
<organism evidence="2 3">
    <name type="scientific">Phlebiopsis gigantea (strain 11061_1 CR5-6)</name>
    <name type="common">White-rot fungus</name>
    <name type="synonym">Peniophora gigantea</name>
    <dbReference type="NCBI Taxonomy" id="745531"/>
    <lineage>
        <taxon>Eukaryota</taxon>
        <taxon>Fungi</taxon>
        <taxon>Dikarya</taxon>
        <taxon>Basidiomycota</taxon>
        <taxon>Agaricomycotina</taxon>
        <taxon>Agaricomycetes</taxon>
        <taxon>Polyporales</taxon>
        <taxon>Phanerochaetaceae</taxon>
        <taxon>Phlebiopsis</taxon>
    </lineage>
</organism>
<evidence type="ECO:0000313" key="3">
    <source>
        <dbReference type="Proteomes" id="UP000053257"/>
    </source>
</evidence>
<dbReference type="Proteomes" id="UP000053257">
    <property type="component" value="Unassembled WGS sequence"/>
</dbReference>
<sequence length="479" mass="51865">MPIMDRTTSRDHPPSPAGPRPQRTRPTSSPVGDGRDPALSPAPPQHAQEARQRMRSSGPRGASFKVGSPSATRKAQLSDALSNLPHHPQSMGGYRHPGYAGMSRPSSALPPVSTNQTAHSSPAHHFMHAPTPVPVLEPKILPMITAPKVADAELQKAIDQYASMVNEQANSWNSAQSQHVSVQSASGDKSSRRSQARGPRPNPNVQGGSSHTRRDSVSHHDRAPANKENAEQAQYKGVDGGLGFGSSVPMPHAPMSKEMTNLLMLSEPEKRDKKHRPSAHDIGSPNLQKRATLSSMLGSPVPMSPPVTSIIGSPAVGEFKGWFSNLFHWKVQSYALYSMDDVTTTRNEVRRLLQSLGVSVLEDFQWGILKCRAEDIYEGTLQIQKACRFRVEVTPAASFAHNAMMSPQMGLPAARSRSTFAPGYDTAMVLVLEKGSVTTFKAVHARLLADWQLAEALQSPRMSVFGAAATPSLDQRMMA</sequence>
<evidence type="ECO:0000256" key="1">
    <source>
        <dbReference type="SAM" id="MobiDB-lite"/>
    </source>
</evidence>
<dbReference type="HOGENOM" id="CLU_569983_0_0_1"/>
<evidence type="ECO:0000313" key="2">
    <source>
        <dbReference type="EMBL" id="KIP02416.1"/>
    </source>
</evidence>
<feature type="compositionally biased region" description="Basic and acidic residues" evidence="1">
    <location>
        <begin position="212"/>
        <end position="230"/>
    </location>
</feature>
<protein>
    <submittedName>
        <fullName evidence="2">Uncharacterized protein</fullName>
    </submittedName>
</protein>
<accession>A0A0C3RR31</accession>
<dbReference type="STRING" id="745531.A0A0C3RR31"/>
<feature type="compositionally biased region" description="Polar residues" evidence="1">
    <location>
        <begin position="69"/>
        <end position="81"/>
    </location>
</feature>
<proteinExistence type="predicted"/>
<feature type="region of interest" description="Disordered" evidence="1">
    <location>
        <begin position="169"/>
        <end position="232"/>
    </location>
</feature>
<feature type="region of interest" description="Disordered" evidence="1">
    <location>
        <begin position="1"/>
        <end position="124"/>
    </location>
</feature>
<feature type="compositionally biased region" description="Low complexity" evidence="1">
    <location>
        <begin position="174"/>
        <end position="186"/>
    </location>
</feature>
<dbReference type="AlphaFoldDB" id="A0A0C3RR31"/>
<gene>
    <name evidence="2" type="ORF">PHLGIDRAFT_79157</name>
</gene>